<dbReference type="Proteomes" id="UP000046395">
    <property type="component" value="Unassembled WGS sequence"/>
</dbReference>
<sequence length="111" mass="13233">MRRRIVSLYCTTLWRRLSEDLSTWRRQERQGSGQKEAPASSPEYKAVRCFRKRKYPLWRGIGLQIRYSMSQKQEWLQLRVKVMPISGCLALSVCWISHRVKVKPYSETVNL</sequence>
<evidence type="ECO:0000313" key="2">
    <source>
        <dbReference type="WBParaSite" id="TMUE_2000010596.1"/>
    </source>
</evidence>
<accession>A0A5S6QT96</accession>
<protein>
    <submittedName>
        <fullName evidence="2">Uncharacterized protein</fullName>
    </submittedName>
</protein>
<proteinExistence type="predicted"/>
<dbReference type="AlphaFoldDB" id="A0A5S6QT96"/>
<dbReference type="WBParaSite" id="TMUE_2000010596.1">
    <property type="protein sequence ID" value="TMUE_2000010596.1"/>
    <property type="gene ID" value="WBGene00301029"/>
</dbReference>
<reference evidence="2" key="1">
    <citation type="submission" date="2019-12" db="UniProtKB">
        <authorList>
            <consortium name="WormBaseParasite"/>
        </authorList>
    </citation>
    <scope>IDENTIFICATION</scope>
</reference>
<organism evidence="1 2">
    <name type="scientific">Trichuris muris</name>
    <name type="common">Mouse whipworm</name>
    <dbReference type="NCBI Taxonomy" id="70415"/>
    <lineage>
        <taxon>Eukaryota</taxon>
        <taxon>Metazoa</taxon>
        <taxon>Ecdysozoa</taxon>
        <taxon>Nematoda</taxon>
        <taxon>Enoplea</taxon>
        <taxon>Dorylaimia</taxon>
        <taxon>Trichinellida</taxon>
        <taxon>Trichuridae</taxon>
        <taxon>Trichuris</taxon>
    </lineage>
</organism>
<name>A0A5S6QT96_TRIMR</name>
<evidence type="ECO:0000313" key="1">
    <source>
        <dbReference type="Proteomes" id="UP000046395"/>
    </source>
</evidence>
<keyword evidence="1" id="KW-1185">Reference proteome</keyword>